<dbReference type="EMBL" id="MEVI01000002">
    <property type="protein sequence ID" value="OGC55437.1"/>
    <property type="molecule type" value="Genomic_DNA"/>
</dbReference>
<proteinExistence type="predicted"/>
<name>A0A1F4VE23_UNCKA</name>
<organism evidence="1 2">
    <name type="scientific">candidate division WWE3 bacterium RIFCSPLOWO2_01_FULL_41_18</name>
    <dbReference type="NCBI Taxonomy" id="1802625"/>
    <lineage>
        <taxon>Bacteria</taxon>
        <taxon>Katanobacteria</taxon>
    </lineage>
</organism>
<gene>
    <name evidence="1" type="ORF">A3A78_00570</name>
</gene>
<protein>
    <recommendedName>
        <fullName evidence="3">LytR/CpsA/Psr regulator C-terminal domain-containing protein</fullName>
    </recommendedName>
</protein>
<evidence type="ECO:0000313" key="1">
    <source>
        <dbReference type="EMBL" id="OGC55437.1"/>
    </source>
</evidence>
<accession>A0A1F4VE23</accession>
<dbReference type="PANTHER" id="PTHR33392:SF6">
    <property type="entry name" value="POLYISOPRENYL-TEICHOIC ACID--PEPTIDOGLYCAN TEICHOIC ACID TRANSFERASE TAGU"/>
    <property type="match status" value="1"/>
</dbReference>
<dbReference type="PANTHER" id="PTHR33392">
    <property type="entry name" value="POLYISOPRENYL-TEICHOIC ACID--PEPTIDOGLYCAN TEICHOIC ACID TRANSFERASE TAGU"/>
    <property type="match status" value="1"/>
</dbReference>
<dbReference type="Proteomes" id="UP000176504">
    <property type="component" value="Unassembled WGS sequence"/>
</dbReference>
<evidence type="ECO:0000313" key="2">
    <source>
        <dbReference type="Proteomes" id="UP000176504"/>
    </source>
</evidence>
<sequence>MPRKRPVKSKKLNKRRKTSWKGIKFAPRVKRVFKLVATAFFAVVISMATISFLSFYKFLRTPFAASSSLNETFTAEETSSFALSFIVLKDKDDQTSIVEGIYFLAGNAEDKKLDIYDINVASEFNLPERFGKQRIEKVYALGQLLEEGKGVYLTNKTLEKIFAKKIDRYILTDEESFAEVSRFFEISDSEDLFELSSFENAIKIPSEFENLRKNFETDLSLTDILFLANFFRGLGKETTSLSELSQEDILDDYSLDKKVREVFFDGGVAQEHKRVIVLNGAEAYKLGSFVSRFVENMGGSVVLVSNTPHVYDESFIISSDTDSETLKKIKRELGIEKVVPQASPEGEGLKAFMADITIISGIDYANSMW</sequence>
<comment type="caution">
    <text evidence="1">The sequence shown here is derived from an EMBL/GenBank/DDBJ whole genome shotgun (WGS) entry which is preliminary data.</text>
</comment>
<evidence type="ECO:0008006" key="3">
    <source>
        <dbReference type="Google" id="ProtNLM"/>
    </source>
</evidence>
<dbReference type="AlphaFoldDB" id="A0A1F4VE23"/>
<reference evidence="1 2" key="1">
    <citation type="journal article" date="2016" name="Nat. Commun.">
        <title>Thousands of microbial genomes shed light on interconnected biogeochemical processes in an aquifer system.</title>
        <authorList>
            <person name="Anantharaman K."/>
            <person name="Brown C.T."/>
            <person name="Hug L.A."/>
            <person name="Sharon I."/>
            <person name="Castelle C.J."/>
            <person name="Probst A.J."/>
            <person name="Thomas B.C."/>
            <person name="Singh A."/>
            <person name="Wilkins M.J."/>
            <person name="Karaoz U."/>
            <person name="Brodie E.L."/>
            <person name="Williams K.H."/>
            <person name="Hubbard S.S."/>
            <person name="Banfield J.F."/>
        </authorList>
    </citation>
    <scope>NUCLEOTIDE SEQUENCE [LARGE SCALE GENOMIC DNA]</scope>
</reference>
<dbReference type="InterPro" id="IPR050922">
    <property type="entry name" value="LytR/CpsA/Psr_CW_biosynth"/>
</dbReference>